<organism evidence="1 2">
    <name type="scientific">Timema podura</name>
    <name type="common">Walking stick</name>
    <dbReference type="NCBI Taxonomy" id="61482"/>
    <lineage>
        <taxon>Eukaryota</taxon>
        <taxon>Metazoa</taxon>
        <taxon>Ecdysozoa</taxon>
        <taxon>Arthropoda</taxon>
        <taxon>Hexapoda</taxon>
        <taxon>Insecta</taxon>
        <taxon>Pterygota</taxon>
        <taxon>Neoptera</taxon>
        <taxon>Polyneoptera</taxon>
        <taxon>Phasmatodea</taxon>
        <taxon>Timematodea</taxon>
        <taxon>Timematoidea</taxon>
        <taxon>Timematidae</taxon>
        <taxon>Timema</taxon>
    </lineage>
</organism>
<dbReference type="PANTHER" id="PTHR21398:SF11">
    <property type="entry name" value="HDC15381-RELATED"/>
    <property type="match status" value="1"/>
</dbReference>
<keyword evidence="2" id="KW-1185">Reference proteome</keyword>
<dbReference type="PANTHER" id="PTHR21398">
    <property type="entry name" value="AGAP007094-PA"/>
    <property type="match status" value="1"/>
</dbReference>
<name>A0ABN7PUX8_TIMPD</name>
<dbReference type="Proteomes" id="UP001153148">
    <property type="component" value="Unassembled WGS sequence"/>
</dbReference>
<evidence type="ECO:0000313" key="1">
    <source>
        <dbReference type="EMBL" id="CAG2069256.1"/>
    </source>
</evidence>
<dbReference type="EMBL" id="CAJPIN010124249">
    <property type="protein sequence ID" value="CAG2069256.1"/>
    <property type="molecule type" value="Genomic_DNA"/>
</dbReference>
<dbReference type="Pfam" id="PF07841">
    <property type="entry name" value="DM4_12"/>
    <property type="match status" value="1"/>
</dbReference>
<dbReference type="InterPro" id="IPR006631">
    <property type="entry name" value="DM4_12"/>
</dbReference>
<sequence length="85" mass="9327">MDGRACVLRTICEVSELPLQHNGLVGELIHAIFTPGYASIKEDYMEEDYATAESNGRLPDAGCHQKYTGCPIGHGLLDLIAYVHH</sequence>
<reference evidence="1" key="1">
    <citation type="submission" date="2021-03" db="EMBL/GenBank/DDBJ databases">
        <authorList>
            <person name="Tran Van P."/>
        </authorList>
    </citation>
    <scope>NUCLEOTIDE SEQUENCE</scope>
</reference>
<dbReference type="SMART" id="SM00718">
    <property type="entry name" value="DM4_12"/>
    <property type="match status" value="1"/>
</dbReference>
<proteinExistence type="predicted"/>
<protein>
    <submittedName>
        <fullName evidence="1">Uncharacterized protein</fullName>
    </submittedName>
</protein>
<evidence type="ECO:0000313" key="2">
    <source>
        <dbReference type="Proteomes" id="UP001153148"/>
    </source>
</evidence>
<gene>
    <name evidence="1" type="ORF">TPAB3V08_LOCUS16199</name>
</gene>
<comment type="caution">
    <text evidence="1">The sequence shown here is derived from an EMBL/GenBank/DDBJ whole genome shotgun (WGS) entry which is preliminary data.</text>
</comment>
<accession>A0ABN7PUX8</accession>